<evidence type="ECO:0000313" key="3">
    <source>
        <dbReference type="Proteomes" id="UP001432292"/>
    </source>
</evidence>
<proteinExistence type="predicted"/>
<keyword evidence="3" id="KW-1185">Reference proteome</keyword>
<sequence length="43" mass="5092">MTSFDIEYYPTRWPTSSIHHERGLENIRCHTTDGTEGLRERTP</sequence>
<protein>
    <submittedName>
        <fullName evidence="2">Uncharacterized protein</fullName>
    </submittedName>
</protein>
<feature type="region of interest" description="Disordered" evidence="1">
    <location>
        <begin position="24"/>
        <end position="43"/>
    </location>
</feature>
<accession>A0ABZ1VZM8</accession>
<name>A0ABZ1VZM8_9ACTN</name>
<gene>
    <name evidence="2" type="ORF">OG727_35945</name>
</gene>
<dbReference type="Proteomes" id="UP001432292">
    <property type="component" value="Chromosome"/>
</dbReference>
<dbReference type="EMBL" id="CP108473">
    <property type="protein sequence ID" value="WUS28258.1"/>
    <property type="molecule type" value="Genomic_DNA"/>
</dbReference>
<dbReference type="RefSeq" id="WP_328733403.1">
    <property type="nucleotide sequence ID" value="NZ_CP108029.1"/>
</dbReference>
<evidence type="ECO:0000313" key="2">
    <source>
        <dbReference type="EMBL" id="WUS28258.1"/>
    </source>
</evidence>
<reference evidence="2" key="1">
    <citation type="submission" date="2022-10" db="EMBL/GenBank/DDBJ databases">
        <title>The complete genomes of actinobacterial strains from the NBC collection.</title>
        <authorList>
            <person name="Joergensen T.S."/>
            <person name="Alvarez Arevalo M."/>
            <person name="Sterndorff E.B."/>
            <person name="Faurdal D."/>
            <person name="Vuksanovic O."/>
            <person name="Mourched A.-S."/>
            <person name="Charusanti P."/>
            <person name="Shaw S."/>
            <person name="Blin K."/>
            <person name="Weber T."/>
        </authorList>
    </citation>
    <scope>NUCLEOTIDE SEQUENCE</scope>
    <source>
        <strain evidence="2">NBC_01256</strain>
    </source>
</reference>
<organism evidence="2 3">
    <name type="scientific">Streptomyces caniferus</name>
    <dbReference type="NCBI Taxonomy" id="285557"/>
    <lineage>
        <taxon>Bacteria</taxon>
        <taxon>Bacillati</taxon>
        <taxon>Actinomycetota</taxon>
        <taxon>Actinomycetes</taxon>
        <taxon>Kitasatosporales</taxon>
        <taxon>Streptomycetaceae</taxon>
        <taxon>Streptomyces</taxon>
    </lineage>
</organism>
<evidence type="ECO:0000256" key="1">
    <source>
        <dbReference type="SAM" id="MobiDB-lite"/>
    </source>
</evidence>